<name>A0A318TNS6_9BRAD</name>
<proteinExistence type="predicted"/>
<sequence length="79" mass="7574">MGLGALALLAAIALYTAKPFVALLGSAVAASPVIAGSEPQSSGKTAGYDSQSPLGAGLPAPPGSIGAAEAQRLKLRGSL</sequence>
<dbReference type="Proteomes" id="UP000248148">
    <property type="component" value="Unassembled WGS sequence"/>
</dbReference>
<reference evidence="2 3" key="1">
    <citation type="submission" date="2018-06" db="EMBL/GenBank/DDBJ databases">
        <title>Genomic Encyclopedia of Archaeal and Bacterial Type Strains, Phase II (KMG-II): from individual species to whole genera.</title>
        <authorList>
            <person name="Goeker M."/>
        </authorList>
    </citation>
    <scope>NUCLEOTIDE SEQUENCE [LARGE SCALE GENOMIC DNA]</scope>
    <source>
        <strain evidence="2 3">JCM 11668</strain>
    </source>
</reference>
<evidence type="ECO:0000313" key="3">
    <source>
        <dbReference type="Proteomes" id="UP000248148"/>
    </source>
</evidence>
<feature type="compositionally biased region" description="Polar residues" evidence="1">
    <location>
        <begin position="38"/>
        <end position="51"/>
    </location>
</feature>
<protein>
    <submittedName>
        <fullName evidence="2">Uncharacterized protein</fullName>
    </submittedName>
</protein>
<dbReference type="AlphaFoldDB" id="A0A318TNS6"/>
<feature type="compositionally biased region" description="Low complexity" evidence="1">
    <location>
        <begin position="52"/>
        <end position="65"/>
    </location>
</feature>
<gene>
    <name evidence="2" type="ORF">BJ122_1242</name>
</gene>
<dbReference type="EMBL" id="QJTI01000024">
    <property type="protein sequence ID" value="PYF01219.1"/>
    <property type="molecule type" value="Genomic_DNA"/>
</dbReference>
<keyword evidence="3" id="KW-1185">Reference proteome</keyword>
<evidence type="ECO:0000313" key="2">
    <source>
        <dbReference type="EMBL" id="PYF01219.1"/>
    </source>
</evidence>
<accession>A0A318TNS6</accession>
<feature type="region of interest" description="Disordered" evidence="1">
    <location>
        <begin position="35"/>
        <end position="65"/>
    </location>
</feature>
<evidence type="ECO:0000256" key="1">
    <source>
        <dbReference type="SAM" id="MobiDB-lite"/>
    </source>
</evidence>
<comment type="caution">
    <text evidence="2">The sequence shown here is derived from an EMBL/GenBank/DDBJ whole genome shotgun (WGS) entry which is preliminary data.</text>
</comment>
<organism evidence="2 3">
    <name type="scientific">Rhodopseudomonas faecalis</name>
    <dbReference type="NCBI Taxonomy" id="99655"/>
    <lineage>
        <taxon>Bacteria</taxon>
        <taxon>Pseudomonadati</taxon>
        <taxon>Pseudomonadota</taxon>
        <taxon>Alphaproteobacteria</taxon>
        <taxon>Hyphomicrobiales</taxon>
        <taxon>Nitrobacteraceae</taxon>
        <taxon>Rhodopseudomonas</taxon>
    </lineage>
</organism>